<accession>A0A7K9N9F6</accession>
<proteinExistence type="predicted"/>
<keyword evidence="3" id="KW-1185">Reference proteome</keyword>
<name>A0A7K9N9F6_9CORV</name>
<comment type="caution">
    <text evidence="2">The sequence shown here is derived from an EMBL/GenBank/DDBJ whole genome shotgun (WGS) entry which is preliminary data.</text>
</comment>
<reference evidence="2 3" key="1">
    <citation type="submission" date="2019-09" db="EMBL/GenBank/DDBJ databases">
        <title>Bird 10,000 Genomes (B10K) Project - Family phase.</title>
        <authorList>
            <person name="Zhang G."/>
        </authorList>
    </citation>
    <scope>NUCLEOTIDE SEQUENCE [LARGE SCALE GENOMIC DNA]</scope>
    <source>
        <strain evidence="2">B10K-DU-001-25</strain>
        <tissue evidence="2">Muscle</tissue>
    </source>
</reference>
<keyword evidence="1" id="KW-1133">Transmembrane helix</keyword>
<organism evidence="2 3">
    <name type="scientific">Edolisoma coerulescens</name>
    <dbReference type="NCBI Taxonomy" id="2585810"/>
    <lineage>
        <taxon>Eukaryota</taxon>
        <taxon>Metazoa</taxon>
        <taxon>Chordata</taxon>
        <taxon>Craniata</taxon>
        <taxon>Vertebrata</taxon>
        <taxon>Euteleostomi</taxon>
        <taxon>Archelosauria</taxon>
        <taxon>Archosauria</taxon>
        <taxon>Dinosauria</taxon>
        <taxon>Saurischia</taxon>
        <taxon>Theropoda</taxon>
        <taxon>Coelurosauria</taxon>
        <taxon>Aves</taxon>
        <taxon>Neognathae</taxon>
        <taxon>Neoaves</taxon>
        <taxon>Telluraves</taxon>
        <taxon>Australaves</taxon>
        <taxon>Passeriformes</taxon>
        <taxon>Corvoidea</taxon>
        <taxon>Campephagidae</taxon>
        <taxon>Edolisoma</taxon>
    </lineage>
</organism>
<keyword evidence="1" id="KW-0812">Transmembrane</keyword>
<dbReference type="Proteomes" id="UP000526889">
    <property type="component" value="Unassembled WGS sequence"/>
</dbReference>
<gene>
    <name evidence="2" type="primary">Env1_2</name>
    <name evidence="2" type="ORF">EDOCOE_R15745</name>
</gene>
<evidence type="ECO:0000313" key="3">
    <source>
        <dbReference type="Proteomes" id="UP000526889"/>
    </source>
</evidence>
<protein>
    <submittedName>
        <fullName evidence="2">ENV1 protein</fullName>
    </submittedName>
</protein>
<evidence type="ECO:0000256" key="1">
    <source>
        <dbReference type="SAM" id="Phobius"/>
    </source>
</evidence>
<sequence length="72" mass="8408">RKEREAQQSRYEIWFNQSPWLNTFLSTVAGPLIMVLLALTFGPCILNRVIALVKGRLEAANLMMIRKEYRQL</sequence>
<feature type="non-terminal residue" evidence="2">
    <location>
        <position position="72"/>
    </location>
</feature>
<evidence type="ECO:0000313" key="2">
    <source>
        <dbReference type="EMBL" id="NXH83464.1"/>
    </source>
</evidence>
<dbReference type="InterPro" id="IPR018154">
    <property type="entry name" value="TLV/ENV_coat_polyprotein"/>
</dbReference>
<dbReference type="EMBL" id="VWZW01002489">
    <property type="protein sequence ID" value="NXH83464.1"/>
    <property type="molecule type" value="Genomic_DNA"/>
</dbReference>
<feature type="transmembrane region" description="Helical" evidence="1">
    <location>
        <begin position="20"/>
        <end position="46"/>
    </location>
</feature>
<keyword evidence="1" id="KW-0472">Membrane</keyword>
<feature type="non-terminal residue" evidence="2">
    <location>
        <position position="1"/>
    </location>
</feature>
<dbReference type="Pfam" id="PF00429">
    <property type="entry name" value="TLV_coat"/>
    <property type="match status" value="1"/>
</dbReference>
<dbReference type="AlphaFoldDB" id="A0A7K9N9F6"/>